<dbReference type="InterPro" id="IPR052895">
    <property type="entry name" value="HetReg/Transcr_Mod"/>
</dbReference>
<feature type="non-terminal residue" evidence="2">
    <location>
        <position position="177"/>
    </location>
</feature>
<dbReference type="STRING" id="1149755.A0A2J6RH80"/>
<dbReference type="Pfam" id="PF06985">
    <property type="entry name" value="HET"/>
    <property type="match status" value="1"/>
</dbReference>
<dbReference type="PANTHER" id="PTHR24148:SF77">
    <property type="entry name" value="HETEROKARYON INCOMPATIBILITY DOMAIN-CONTAINING PROTEIN"/>
    <property type="match status" value="1"/>
</dbReference>
<evidence type="ECO:0000313" key="2">
    <source>
        <dbReference type="EMBL" id="PMD37849.1"/>
    </source>
</evidence>
<evidence type="ECO:0000313" key="3">
    <source>
        <dbReference type="Proteomes" id="UP000235786"/>
    </source>
</evidence>
<dbReference type="Proteomes" id="UP000235786">
    <property type="component" value="Unassembled WGS sequence"/>
</dbReference>
<dbReference type="OrthoDB" id="3598674at2759"/>
<organism evidence="2 3">
    <name type="scientific">Hyaloscypha variabilis (strain UAMH 11265 / GT02V1 / F)</name>
    <name type="common">Meliniomyces variabilis</name>
    <dbReference type="NCBI Taxonomy" id="1149755"/>
    <lineage>
        <taxon>Eukaryota</taxon>
        <taxon>Fungi</taxon>
        <taxon>Dikarya</taxon>
        <taxon>Ascomycota</taxon>
        <taxon>Pezizomycotina</taxon>
        <taxon>Leotiomycetes</taxon>
        <taxon>Helotiales</taxon>
        <taxon>Hyaloscyphaceae</taxon>
        <taxon>Hyaloscypha</taxon>
        <taxon>Hyaloscypha variabilis</taxon>
    </lineage>
</organism>
<dbReference type="InterPro" id="IPR010730">
    <property type="entry name" value="HET"/>
</dbReference>
<protein>
    <recommendedName>
        <fullName evidence="1">Heterokaryon incompatibility domain-containing protein</fullName>
    </recommendedName>
</protein>
<dbReference type="EMBL" id="KZ613948">
    <property type="protein sequence ID" value="PMD37849.1"/>
    <property type="molecule type" value="Genomic_DNA"/>
</dbReference>
<evidence type="ECO:0000259" key="1">
    <source>
        <dbReference type="Pfam" id="PF06985"/>
    </source>
</evidence>
<gene>
    <name evidence="2" type="ORF">L207DRAFT_431143</name>
</gene>
<accession>A0A2J6RH80</accession>
<proteinExistence type="predicted"/>
<name>A0A2J6RH80_HYAVF</name>
<sequence>MSQQPEPKPIWYEPLQEQDEIRILRLEPGDEGSPVICTLIHVTLSERPVYDALSYQWGSEDVLKYIDIQGTAWRVRENLYWALSHLIYRGRVRMLWVDALCINQADILERGHQVYQMKRIYTLAKRVCVWLGLADGEQDALNSIFTGSLEIRKHLAFLSKNEYWDRLWIIQEVVLAQ</sequence>
<dbReference type="PANTHER" id="PTHR24148">
    <property type="entry name" value="ANKYRIN REPEAT DOMAIN-CONTAINING PROTEIN 39 HOMOLOG-RELATED"/>
    <property type="match status" value="1"/>
</dbReference>
<dbReference type="AlphaFoldDB" id="A0A2J6RH80"/>
<keyword evidence="3" id="KW-1185">Reference proteome</keyword>
<feature type="domain" description="Heterokaryon incompatibility" evidence="1">
    <location>
        <begin position="50"/>
        <end position="138"/>
    </location>
</feature>
<reference evidence="2 3" key="1">
    <citation type="submission" date="2016-04" db="EMBL/GenBank/DDBJ databases">
        <title>A degradative enzymes factory behind the ericoid mycorrhizal symbiosis.</title>
        <authorList>
            <consortium name="DOE Joint Genome Institute"/>
            <person name="Martino E."/>
            <person name="Morin E."/>
            <person name="Grelet G."/>
            <person name="Kuo A."/>
            <person name="Kohler A."/>
            <person name="Daghino S."/>
            <person name="Barry K."/>
            <person name="Choi C."/>
            <person name="Cichocki N."/>
            <person name="Clum A."/>
            <person name="Copeland A."/>
            <person name="Hainaut M."/>
            <person name="Haridas S."/>
            <person name="Labutti K."/>
            <person name="Lindquist E."/>
            <person name="Lipzen A."/>
            <person name="Khouja H.-R."/>
            <person name="Murat C."/>
            <person name="Ohm R."/>
            <person name="Olson A."/>
            <person name="Spatafora J."/>
            <person name="Veneault-Fourrey C."/>
            <person name="Henrissat B."/>
            <person name="Grigoriev I."/>
            <person name="Martin F."/>
            <person name="Perotto S."/>
        </authorList>
    </citation>
    <scope>NUCLEOTIDE SEQUENCE [LARGE SCALE GENOMIC DNA]</scope>
    <source>
        <strain evidence="2 3">F</strain>
    </source>
</reference>